<sequence>MAFKGLISALAGVPTLLAGPVSGQVYFQNQSGYSILVTATAAPETPSISECSSGWRYAPGSVESLDINTLMPGVPEAQYLWALSDLGAKISVQHGDIENG</sequence>
<organism evidence="1 2">
    <name type="scientific">Pelagimonas varians</name>
    <dbReference type="NCBI Taxonomy" id="696760"/>
    <lineage>
        <taxon>Bacteria</taxon>
        <taxon>Pseudomonadati</taxon>
        <taxon>Pseudomonadota</taxon>
        <taxon>Alphaproteobacteria</taxon>
        <taxon>Rhodobacterales</taxon>
        <taxon>Roseobacteraceae</taxon>
        <taxon>Pelagimonas</taxon>
    </lineage>
</organism>
<accession>A0A238JZ45</accession>
<dbReference type="Proteomes" id="UP000220836">
    <property type="component" value="Unassembled WGS sequence"/>
</dbReference>
<evidence type="ECO:0000313" key="2">
    <source>
        <dbReference type="Proteomes" id="UP000220836"/>
    </source>
</evidence>
<keyword evidence="2" id="KW-1185">Reference proteome</keyword>
<dbReference type="RefSeq" id="WP_097803145.1">
    <property type="nucleotide sequence ID" value="NZ_FXYH01000002.1"/>
</dbReference>
<evidence type="ECO:0000313" key="1">
    <source>
        <dbReference type="EMBL" id="SMX35783.1"/>
    </source>
</evidence>
<protein>
    <submittedName>
        <fullName evidence="1">Uncharacterized protein</fullName>
    </submittedName>
</protein>
<name>A0A238JZ45_9RHOB</name>
<gene>
    <name evidence="1" type="ORF">PEV8663_00592</name>
</gene>
<proteinExistence type="predicted"/>
<dbReference type="AlphaFoldDB" id="A0A238JZ45"/>
<dbReference type="EMBL" id="FXYH01000002">
    <property type="protein sequence ID" value="SMX35783.1"/>
    <property type="molecule type" value="Genomic_DNA"/>
</dbReference>
<reference evidence="1 2" key="1">
    <citation type="submission" date="2017-05" db="EMBL/GenBank/DDBJ databases">
        <authorList>
            <person name="Song R."/>
            <person name="Chenine A.L."/>
            <person name="Ruprecht R.M."/>
        </authorList>
    </citation>
    <scope>NUCLEOTIDE SEQUENCE [LARGE SCALE GENOMIC DNA]</scope>
    <source>
        <strain evidence="1 2">CECT 8663</strain>
    </source>
</reference>